<feature type="transmembrane region" description="Helical" evidence="1">
    <location>
        <begin position="98"/>
        <end position="116"/>
    </location>
</feature>
<evidence type="ECO:0000256" key="1">
    <source>
        <dbReference type="SAM" id="Phobius"/>
    </source>
</evidence>
<dbReference type="OrthoDB" id="2184776at2"/>
<sequence>MQSKHPGDKLDTIANILLFVQVIMTIFNVIFGFWAGSQYYLYGLLLSGMLIRAVIQTIVMFWLVNKEKKFPKNSTAWWIFVCCLASGFTNIFSSYSSFTWGNLELILIICGIVFLFRHYSYIKAVRIEYEEKKNKQQEE</sequence>
<comment type="caution">
    <text evidence="2">The sequence shown here is derived from an EMBL/GenBank/DDBJ whole genome shotgun (WGS) entry which is preliminary data.</text>
</comment>
<feature type="transmembrane region" description="Helical" evidence="1">
    <location>
        <begin position="75"/>
        <end position="92"/>
    </location>
</feature>
<keyword evidence="1" id="KW-1133">Transmembrane helix</keyword>
<dbReference type="STRING" id="903984.BCR21_13775"/>
<protein>
    <submittedName>
        <fullName evidence="2">Uncharacterized protein</fullName>
    </submittedName>
</protein>
<dbReference type="RefSeq" id="WP_069647093.1">
    <property type="nucleotide sequence ID" value="NZ_MIJZ01000015.1"/>
</dbReference>
<reference evidence="3" key="1">
    <citation type="submission" date="2016-09" db="EMBL/GenBank/DDBJ databases">
        <authorList>
            <person name="Gulvik C.A."/>
        </authorList>
    </citation>
    <scope>NUCLEOTIDE SEQUENCE [LARGE SCALE GENOMIC DNA]</scope>
    <source>
        <strain evidence="3">DSM 23328</strain>
    </source>
</reference>
<evidence type="ECO:0000313" key="3">
    <source>
        <dbReference type="Proteomes" id="UP000094068"/>
    </source>
</evidence>
<organism evidence="2 3">
    <name type="scientific">Enterococcus ureasiticus</name>
    <dbReference type="NCBI Taxonomy" id="903984"/>
    <lineage>
        <taxon>Bacteria</taxon>
        <taxon>Bacillati</taxon>
        <taxon>Bacillota</taxon>
        <taxon>Bacilli</taxon>
        <taxon>Lactobacillales</taxon>
        <taxon>Enterococcaceae</taxon>
        <taxon>Enterococcus</taxon>
    </lineage>
</organism>
<feature type="transmembrane region" description="Helical" evidence="1">
    <location>
        <begin position="40"/>
        <end position="63"/>
    </location>
</feature>
<accession>A0A1E5GDS6</accession>
<evidence type="ECO:0000313" key="2">
    <source>
        <dbReference type="EMBL" id="OEG10410.1"/>
    </source>
</evidence>
<dbReference type="EMBL" id="MIJZ01000015">
    <property type="protein sequence ID" value="OEG10410.1"/>
    <property type="molecule type" value="Genomic_DNA"/>
</dbReference>
<keyword evidence="3" id="KW-1185">Reference proteome</keyword>
<dbReference type="Proteomes" id="UP000094068">
    <property type="component" value="Unassembled WGS sequence"/>
</dbReference>
<proteinExistence type="predicted"/>
<keyword evidence="1" id="KW-0472">Membrane</keyword>
<keyword evidence="1" id="KW-0812">Transmembrane</keyword>
<dbReference type="AlphaFoldDB" id="A0A1E5GDS6"/>
<dbReference type="InterPro" id="IPR036259">
    <property type="entry name" value="MFS_trans_sf"/>
</dbReference>
<dbReference type="SUPFAM" id="SSF103473">
    <property type="entry name" value="MFS general substrate transporter"/>
    <property type="match status" value="1"/>
</dbReference>
<feature type="transmembrane region" description="Helical" evidence="1">
    <location>
        <begin position="12"/>
        <end position="34"/>
    </location>
</feature>
<name>A0A1E5GDS6_9ENTE</name>
<gene>
    <name evidence="2" type="ORF">BCR21_13775</name>
</gene>